<proteinExistence type="predicted"/>
<sequence>MGSADDREGRVLDRTEYGHLLVWLAPRVTPRDREILSGLYEHHVMTTGHVHRLFFPGTGARRVRKRLLELHGYGLLDRFKPFPGRHIADHWVLAPMGAALVAEHRGVEISELGFRHDRVLARAHSGRLRHILGLVECLALTTEAARALPATRLACWDGERECARRWGRHIRPDAYMRWHQGRVRLDAFWEYDTGSESLTKVRRKMGGYARLARESRLPSIVLFAVHSDQREDHLAAKLAGDVSGQVGAYITTHARLGAQGPAEAVWRATDSPDRLRLVDIARRHPAPGQDGE</sequence>
<name>A0A7Y9X966_9ACTN</name>
<dbReference type="Proteomes" id="UP000584931">
    <property type="component" value="Unassembled WGS sequence"/>
</dbReference>
<evidence type="ECO:0000313" key="1">
    <source>
        <dbReference type="EMBL" id="NYH51338.1"/>
    </source>
</evidence>
<evidence type="ECO:0008006" key="3">
    <source>
        <dbReference type="Google" id="ProtNLM"/>
    </source>
</evidence>
<protein>
    <recommendedName>
        <fullName evidence="3">Replication-relaxation</fullName>
    </recommendedName>
</protein>
<reference evidence="1 2" key="1">
    <citation type="submission" date="2020-07" db="EMBL/GenBank/DDBJ databases">
        <title>Sequencing the genomes of 1000 actinobacteria strains.</title>
        <authorList>
            <person name="Klenk H.-P."/>
        </authorList>
    </citation>
    <scope>NUCLEOTIDE SEQUENCE [LARGE SCALE GENOMIC DNA]</scope>
    <source>
        <strain evidence="1 2">DSM 45278</strain>
    </source>
</reference>
<organism evidence="1 2">
    <name type="scientific">Nocardiopsis sinuspersici</name>
    <dbReference type="NCBI Taxonomy" id="501010"/>
    <lineage>
        <taxon>Bacteria</taxon>
        <taxon>Bacillati</taxon>
        <taxon>Actinomycetota</taxon>
        <taxon>Actinomycetes</taxon>
        <taxon>Streptosporangiales</taxon>
        <taxon>Nocardiopsidaceae</taxon>
        <taxon>Nocardiopsis</taxon>
    </lineage>
</organism>
<dbReference type="RefSeq" id="WP_337797801.1">
    <property type="nucleotide sequence ID" value="NZ_JACCHL010000001.1"/>
</dbReference>
<accession>A0A7Y9X966</accession>
<dbReference type="AlphaFoldDB" id="A0A7Y9X966"/>
<dbReference type="Pfam" id="PF13814">
    <property type="entry name" value="Replic_Relax"/>
    <property type="match status" value="1"/>
</dbReference>
<dbReference type="EMBL" id="JACCHL010000001">
    <property type="protein sequence ID" value="NYH51338.1"/>
    <property type="molecule type" value="Genomic_DNA"/>
</dbReference>
<dbReference type="InterPro" id="IPR025855">
    <property type="entry name" value="Replic_Relax"/>
</dbReference>
<comment type="caution">
    <text evidence="1">The sequence shown here is derived from an EMBL/GenBank/DDBJ whole genome shotgun (WGS) entry which is preliminary data.</text>
</comment>
<gene>
    <name evidence="1" type="ORF">HNR06_000927</name>
</gene>
<evidence type="ECO:0000313" key="2">
    <source>
        <dbReference type="Proteomes" id="UP000584931"/>
    </source>
</evidence>